<name>A0A182FVP2_ANOAL</name>
<dbReference type="Gene3D" id="3.80.10.10">
    <property type="entry name" value="Ribonuclease Inhibitor"/>
    <property type="match status" value="2"/>
</dbReference>
<dbReference type="VEuPathDB" id="VectorBase:AALB010627"/>
<evidence type="ECO:0000313" key="3">
    <source>
        <dbReference type="EnsemblMetazoa" id="AALB010627-PA"/>
    </source>
</evidence>
<keyword evidence="4" id="KW-1185">Reference proteome</keyword>
<dbReference type="VEuPathDB" id="VectorBase:AALB20_027955"/>
<reference evidence="3 4" key="1">
    <citation type="journal article" date="2017" name="G3 (Bethesda)">
        <title>The Physical Genome Mapping of Anopheles albimanus Corrected Scaffold Misassemblies and Identified Interarm Rearrangements in Genus Anopheles.</title>
        <authorList>
            <person name="Artemov G.N."/>
            <person name="Peery A.N."/>
            <person name="Jiang X."/>
            <person name="Tu Z."/>
            <person name="Stegniy V.N."/>
            <person name="Sharakhova M.V."/>
            <person name="Sharakhov I.V."/>
        </authorList>
    </citation>
    <scope>NUCLEOTIDE SEQUENCE [LARGE SCALE GENOMIC DNA]</scope>
    <source>
        <strain evidence="3 4">ALBI9_A</strain>
    </source>
</reference>
<evidence type="ECO:0000256" key="1">
    <source>
        <dbReference type="ARBA" id="ARBA00022614"/>
    </source>
</evidence>
<protein>
    <submittedName>
        <fullName evidence="3">Uncharacterized protein</fullName>
    </submittedName>
</protein>
<keyword evidence="1" id="KW-0433">Leucine-rich repeat</keyword>
<dbReference type="Proteomes" id="UP000069272">
    <property type="component" value="Chromosome 3R"/>
</dbReference>
<sequence length="368" mass="41193">MEKVGSMCYITLNVMLGKASHSFRFHCNNETCEIDHYNSLTEGSFVFMHLPLTVEVLIISESSGQLNLSSVQHLHGLQSIELYNSDVKTVSMPTCYALSIVAIINVPLHSMSLSVNNALRKIIFKNTALTAIPYSVRQQSHLIDLHLTNSRLRTFRFDSLVNLTDLCGLDLSQNHLSTLIPDHTGRCCPQLKEVSLNRNRLVYFNFGLLATMKQLVSVLLLQNSLRSLSNEYPVQSADTQPVFASLTSIILTYNLLPVLNLTLFVDMKALIELHVNNNRLEHIEIKPGQVPSLKCLKVCGNALHTLNLIDLPELIEIHASGNQIRSEQDVHLANSNATICIADNPIELDMFSIFKLFFTSEMCSSRAK</sequence>
<dbReference type="InterPro" id="IPR050333">
    <property type="entry name" value="SLRP"/>
</dbReference>
<dbReference type="EnsemblMetazoa" id="AALB010627-RA">
    <property type="protein sequence ID" value="AALB010627-PA"/>
    <property type="gene ID" value="AALB010627"/>
</dbReference>
<dbReference type="PANTHER" id="PTHR45712">
    <property type="entry name" value="AGAP008170-PA"/>
    <property type="match status" value="1"/>
</dbReference>
<organism evidence="3 4">
    <name type="scientific">Anopheles albimanus</name>
    <name type="common">New world malaria mosquito</name>
    <dbReference type="NCBI Taxonomy" id="7167"/>
    <lineage>
        <taxon>Eukaryota</taxon>
        <taxon>Metazoa</taxon>
        <taxon>Ecdysozoa</taxon>
        <taxon>Arthropoda</taxon>
        <taxon>Hexapoda</taxon>
        <taxon>Insecta</taxon>
        <taxon>Pterygota</taxon>
        <taxon>Neoptera</taxon>
        <taxon>Endopterygota</taxon>
        <taxon>Diptera</taxon>
        <taxon>Nematocera</taxon>
        <taxon>Culicoidea</taxon>
        <taxon>Culicidae</taxon>
        <taxon>Anophelinae</taxon>
        <taxon>Anopheles</taxon>
    </lineage>
</organism>
<dbReference type="SUPFAM" id="SSF52058">
    <property type="entry name" value="L domain-like"/>
    <property type="match status" value="1"/>
</dbReference>
<keyword evidence="2" id="KW-0677">Repeat</keyword>
<dbReference type="GO" id="GO:0005615">
    <property type="term" value="C:extracellular space"/>
    <property type="evidence" value="ECO:0007669"/>
    <property type="project" value="TreeGrafter"/>
</dbReference>
<dbReference type="AlphaFoldDB" id="A0A182FVP2"/>
<accession>A0A182FVP2</accession>
<reference evidence="3" key="2">
    <citation type="submission" date="2022-08" db="UniProtKB">
        <authorList>
            <consortium name="EnsemblMetazoa"/>
        </authorList>
    </citation>
    <scope>IDENTIFICATION</scope>
    <source>
        <strain evidence="3">STECLA/ALBI9_A</strain>
    </source>
</reference>
<evidence type="ECO:0000256" key="2">
    <source>
        <dbReference type="ARBA" id="ARBA00022737"/>
    </source>
</evidence>
<dbReference type="PANTHER" id="PTHR45712:SF22">
    <property type="entry name" value="INSULIN-LIKE GROWTH FACTOR-BINDING PROTEIN COMPLEX ACID LABILE SUBUNIT"/>
    <property type="match status" value="1"/>
</dbReference>
<evidence type="ECO:0000313" key="4">
    <source>
        <dbReference type="Proteomes" id="UP000069272"/>
    </source>
</evidence>
<proteinExistence type="predicted"/>
<dbReference type="InterPro" id="IPR032675">
    <property type="entry name" value="LRR_dom_sf"/>
</dbReference>
<dbReference type="STRING" id="7167.A0A182FVP2"/>